<feature type="domain" description="Protein kinase" evidence="8">
    <location>
        <begin position="11"/>
        <end position="273"/>
    </location>
</feature>
<dbReference type="Pfam" id="PF00069">
    <property type="entry name" value="Pkinase"/>
    <property type="match status" value="1"/>
</dbReference>
<dbReference type="InterPro" id="IPR008271">
    <property type="entry name" value="Ser/Thr_kinase_AS"/>
</dbReference>
<evidence type="ECO:0000313" key="9">
    <source>
        <dbReference type="EMBL" id="MFC6879105.1"/>
    </source>
</evidence>
<dbReference type="SMART" id="SM00220">
    <property type="entry name" value="S_TKc"/>
    <property type="match status" value="1"/>
</dbReference>
<dbReference type="GO" id="GO:0004674">
    <property type="term" value="F:protein serine/threonine kinase activity"/>
    <property type="evidence" value="ECO:0007669"/>
    <property type="project" value="UniProtKB-EC"/>
</dbReference>
<keyword evidence="3 9" id="KW-0808">Transferase</keyword>
<organism evidence="9 10">
    <name type="scientific">Actinomadura yumaensis</name>
    <dbReference type="NCBI Taxonomy" id="111807"/>
    <lineage>
        <taxon>Bacteria</taxon>
        <taxon>Bacillati</taxon>
        <taxon>Actinomycetota</taxon>
        <taxon>Actinomycetes</taxon>
        <taxon>Streptosporangiales</taxon>
        <taxon>Thermomonosporaceae</taxon>
        <taxon>Actinomadura</taxon>
    </lineage>
</organism>
<gene>
    <name evidence="9" type="ORF">ACFQKB_04925</name>
</gene>
<dbReference type="Gene3D" id="1.10.510.10">
    <property type="entry name" value="Transferase(Phosphotransferase) domain 1"/>
    <property type="match status" value="1"/>
</dbReference>
<protein>
    <recommendedName>
        <fullName evidence="1">non-specific serine/threonine protein kinase</fullName>
        <ecNumber evidence="1">2.7.11.1</ecNumber>
    </recommendedName>
</protein>
<dbReference type="InterPro" id="IPR011009">
    <property type="entry name" value="Kinase-like_dom_sf"/>
</dbReference>
<feature type="region of interest" description="Disordered" evidence="7">
    <location>
        <begin position="203"/>
        <end position="234"/>
    </location>
</feature>
<accession>A0ABW2CDQ6</accession>
<dbReference type="InterPro" id="IPR000719">
    <property type="entry name" value="Prot_kinase_dom"/>
</dbReference>
<keyword evidence="10" id="KW-1185">Reference proteome</keyword>
<dbReference type="EC" id="2.7.11.1" evidence="1"/>
<evidence type="ECO:0000256" key="6">
    <source>
        <dbReference type="ARBA" id="ARBA00022840"/>
    </source>
</evidence>
<reference evidence="10" key="1">
    <citation type="journal article" date="2019" name="Int. J. Syst. Evol. Microbiol.">
        <title>The Global Catalogue of Microorganisms (GCM) 10K type strain sequencing project: providing services to taxonomists for standard genome sequencing and annotation.</title>
        <authorList>
            <consortium name="The Broad Institute Genomics Platform"/>
            <consortium name="The Broad Institute Genome Sequencing Center for Infectious Disease"/>
            <person name="Wu L."/>
            <person name="Ma J."/>
        </authorList>
    </citation>
    <scope>NUCLEOTIDE SEQUENCE [LARGE SCALE GENOMIC DNA]</scope>
    <source>
        <strain evidence="10">JCM 3369</strain>
    </source>
</reference>
<dbReference type="PROSITE" id="PS00108">
    <property type="entry name" value="PROTEIN_KINASE_ST"/>
    <property type="match status" value="1"/>
</dbReference>
<sequence length="627" mass="65955">MRLGAEIAGRFRLVKGPLRGGTGEVWLADDRELGRRVALKRALLGDDSTTAFDRLRAEARALARFSHPHVVTLYDAVRVRARGRSTSWLVMEYVPGGSLESWPAVSPEVAARIGAQIAGALAALHAAGIVHCDIKPGNIVVTENGTAKLTDFGAAYRFGGRETVTSNGAVSHTPAFAAPEVVRGRPEPASDVFSLGATVRALVMGGPPHQGADEPGPPRQGADEPGADEPPAEAGPLDEVLEALSRPDPADRPDAAEAARLLDAVAGTAEPELPVHAVVTVTEEDTRSKPEERPRGLTWAAVAAFATHRPRLLLAGAAVAALVAALPFTPFLAEGEDKDPSPARPASVIGDPRTAEPCALVSAEAFGRYGETELDRDYGNFDRCDVIVSSGDENVVDVKVNLNSGPGPEQAVVARTVGRIRLVAERPEDDECERTLLLPAPDGATNVTVTARQTEKGPAPLCAIADTAADGAARVLDRGPLPRRTPPLPARSLAHQDACALLGARALDVVPGIDASDPDIGFGGWDCQWHSTTRDLQVKLRFDRGQPLGAADGRPTRLGGRRAFVQPDGEGDGTCLVRVVHRSYADQNGEDAIEMLFLVVQGSAETRTQCSMATRLANSAAGALPRP</sequence>
<evidence type="ECO:0000256" key="3">
    <source>
        <dbReference type="ARBA" id="ARBA00022679"/>
    </source>
</evidence>
<evidence type="ECO:0000256" key="7">
    <source>
        <dbReference type="SAM" id="MobiDB-lite"/>
    </source>
</evidence>
<dbReference type="SUPFAM" id="SSF56112">
    <property type="entry name" value="Protein kinase-like (PK-like)"/>
    <property type="match status" value="1"/>
</dbReference>
<name>A0ABW2CDQ6_9ACTN</name>
<evidence type="ECO:0000313" key="10">
    <source>
        <dbReference type="Proteomes" id="UP001596380"/>
    </source>
</evidence>
<evidence type="ECO:0000256" key="2">
    <source>
        <dbReference type="ARBA" id="ARBA00022527"/>
    </source>
</evidence>
<keyword evidence="6" id="KW-0067">ATP-binding</keyword>
<dbReference type="PANTHER" id="PTHR43289:SF6">
    <property type="entry name" value="SERINE_THREONINE-PROTEIN KINASE NEKL-3"/>
    <property type="match status" value="1"/>
</dbReference>
<keyword evidence="4" id="KW-0547">Nucleotide-binding</keyword>
<evidence type="ECO:0000256" key="1">
    <source>
        <dbReference type="ARBA" id="ARBA00012513"/>
    </source>
</evidence>
<evidence type="ECO:0000259" key="8">
    <source>
        <dbReference type="PROSITE" id="PS50011"/>
    </source>
</evidence>
<dbReference type="Proteomes" id="UP001596380">
    <property type="component" value="Unassembled WGS sequence"/>
</dbReference>
<comment type="caution">
    <text evidence="9">The sequence shown here is derived from an EMBL/GenBank/DDBJ whole genome shotgun (WGS) entry which is preliminary data.</text>
</comment>
<dbReference type="EMBL" id="JBHSXS010000002">
    <property type="protein sequence ID" value="MFC6879105.1"/>
    <property type="molecule type" value="Genomic_DNA"/>
</dbReference>
<evidence type="ECO:0000256" key="4">
    <source>
        <dbReference type="ARBA" id="ARBA00022741"/>
    </source>
</evidence>
<keyword evidence="5 9" id="KW-0418">Kinase</keyword>
<dbReference type="RefSeq" id="WP_160823796.1">
    <property type="nucleotide sequence ID" value="NZ_JBHSXS010000002.1"/>
</dbReference>
<proteinExistence type="predicted"/>
<evidence type="ECO:0000256" key="5">
    <source>
        <dbReference type="ARBA" id="ARBA00022777"/>
    </source>
</evidence>
<dbReference type="Gene3D" id="3.30.200.20">
    <property type="entry name" value="Phosphorylase Kinase, domain 1"/>
    <property type="match status" value="1"/>
</dbReference>
<dbReference type="CDD" id="cd14014">
    <property type="entry name" value="STKc_PknB_like"/>
    <property type="match status" value="1"/>
</dbReference>
<dbReference type="PROSITE" id="PS50011">
    <property type="entry name" value="PROTEIN_KINASE_DOM"/>
    <property type="match status" value="1"/>
</dbReference>
<keyword evidence="2" id="KW-0723">Serine/threonine-protein kinase</keyword>
<dbReference type="PANTHER" id="PTHR43289">
    <property type="entry name" value="MITOGEN-ACTIVATED PROTEIN KINASE KINASE KINASE 20-RELATED"/>
    <property type="match status" value="1"/>
</dbReference>